<feature type="compositionally biased region" description="Acidic residues" evidence="1">
    <location>
        <begin position="238"/>
        <end position="251"/>
    </location>
</feature>
<keyword evidence="3" id="KW-0732">Signal</keyword>
<feature type="compositionally biased region" description="Basic and acidic residues" evidence="1">
    <location>
        <begin position="116"/>
        <end position="131"/>
    </location>
</feature>
<protein>
    <submittedName>
        <fullName evidence="5">Trans-golgi network protein 2</fullName>
    </submittedName>
</protein>
<reference evidence="5" key="1">
    <citation type="submission" date="2022-11" db="UniProtKB">
        <authorList>
            <consortium name="WormBaseParasite"/>
        </authorList>
    </citation>
    <scope>IDENTIFICATION</scope>
</reference>
<evidence type="ECO:0000313" key="5">
    <source>
        <dbReference type="WBParaSite" id="PSAMB.scaffold599size46161.g7301.t1"/>
    </source>
</evidence>
<feature type="compositionally biased region" description="Basic and acidic residues" evidence="1">
    <location>
        <begin position="261"/>
        <end position="342"/>
    </location>
</feature>
<sequence>MAVIRKKQGLLLLVCIISTAHIGKVAAAPVATEEKPADPKAVDDMFPNTGGTDKPSNPYKADTPKSTQDNAEPAKVAVAPVTTQGQPPQPAQKKVPGNQDESPSVKHAPTTNATDTDSKPPPIKDPENAADLLEKDLKTAKKTSLVAATITSSPLAFNNAADETQLKARELKLPKTNSAEENNSTTVLEGESKSNASDKQPSKLPVAATKPPPQAESQTTMDGLAGTVAPEPQLDRLEEAEENGSEYDQDAPPDTVGEQKGANEAEKVESDDEKPKVDNEKPKEEEEKLKKEEEKLKKEEEKPDKEEEKLKKEEEKPDKKVEKEPDAAEEKKPAAAEEESPRKTPKQQRKSKLPEEAADDDLSQSESSHFMFYLIVCSVLVIAAYLGVHNKKKIIGLIVEGRSTSGGRRGSRGGARYRRLDKQVNEEDAMPLKGSDRHNVIY</sequence>
<evidence type="ECO:0000256" key="3">
    <source>
        <dbReference type="SAM" id="SignalP"/>
    </source>
</evidence>
<feature type="signal peptide" evidence="3">
    <location>
        <begin position="1"/>
        <end position="27"/>
    </location>
</feature>
<feature type="compositionally biased region" description="Polar residues" evidence="1">
    <location>
        <begin position="175"/>
        <end position="199"/>
    </location>
</feature>
<dbReference type="WBParaSite" id="PSAMB.scaffold599size46161.g7301.t1">
    <property type="protein sequence ID" value="PSAMB.scaffold599size46161.g7301.t1"/>
    <property type="gene ID" value="PSAMB.scaffold599size46161.g7301"/>
</dbReference>
<keyword evidence="2" id="KW-0472">Membrane</keyword>
<dbReference type="InterPro" id="IPR037645">
    <property type="entry name" value="KCT2"/>
</dbReference>
<dbReference type="Proteomes" id="UP000887566">
    <property type="component" value="Unplaced"/>
</dbReference>
<keyword evidence="2" id="KW-0812">Transmembrane</keyword>
<evidence type="ECO:0000256" key="2">
    <source>
        <dbReference type="SAM" id="Phobius"/>
    </source>
</evidence>
<feature type="transmembrane region" description="Helical" evidence="2">
    <location>
        <begin position="370"/>
        <end position="388"/>
    </location>
</feature>
<evidence type="ECO:0000313" key="4">
    <source>
        <dbReference type="Proteomes" id="UP000887566"/>
    </source>
</evidence>
<dbReference type="Pfam" id="PF17818">
    <property type="entry name" value="KCT2"/>
    <property type="match status" value="1"/>
</dbReference>
<organism evidence="4 5">
    <name type="scientific">Plectus sambesii</name>
    <dbReference type="NCBI Taxonomy" id="2011161"/>
    <lineage>
        <taxon>Eukaryota</taxon>
        <taxon>Metazoa</taxon>
        <taxon>Ecdysozoa</taxon>
        <taxon>Nematoda</taxon>
        <taxon>Chromadorea</taxon>
        <taxon>Plectida</taxon>
        <taxon>Plectina</taxon>
        <taxon>Plectoidea</taxon>
        <taxon>Plectidae</taxon>
        <taxon>Plectus</taxon>
    </lineage>
</organism>
<feature type="region of interest" description="Disordered" evidence="1">
    <location>
        <begin position="171"/>
        <end position="364"/>
    </location>
</feature>
<evidence type="ECO:0000256" key="1">
    <source>
        <dbReference type="SAM" id="MobiDB-lite"/>
    </source>
</evidence>
<dbReference type="AlphaFoldDB" id="A0A914X4I8"/>
<proteinExistence type="predicted"/>
<feature type="compositionally biased region" description="Basic and acidic residues" evidence="1">
    <location>
        <begin position="32"/>
        <end position="43"/>
    </location>
</feature>
<keyword evidence="2" id="KW-1133">Transmembrane helix</keyword>
<feature type="chain" id="PRO_5037287045" evidence="3">
    <location>
        <begin position="28"/>
        <end position="442"/>
    </location>
</feature>
<name>A0A914X4I8_9BILA</name>
<dbReference type="PANTHER" id="PTHR16502">
    <property type="entry name" value="KERATINOCYTE-ASSOCIATED TRANSMEMBRANE PROTEIN 2"/>
    <property type="match status" value="1"/>
</dbReference>
<keyword evidence="4" id="KW-1185">Reference proteome</keyword>
<dbReference type="PANTHER" id="PTHR16502:SF0">
    <property type="entry name" value="KERATINOCYTE-ASSOCIATED TRANSMEMBRANE PROTEIN 2"/>
    <property type="match status" value="1"/>
</dbReference>
<accession>A0A914X4I8</accession>
<feature type="region of interest" description="Disordered" evidence="1">
    <location>
        <begin position="27"/>
        <end position="131"/>
    </location>
</feature>